<comment type="caution">
    <text evidence="15">The sequence shown here is derived from an EMBL/GenBank/DDBJ whole genome shotgun (WGS) entry which is preliminary data.</text>
</comment>
<dbReference type="Pfam" id="PF04757">
    <property type="entry name" value="Pex2_Pex12"/>
    <property type="match status" value="1"/>
</dbReference>
<evidence type="ECO:0000256" key="7">
    <source>
        <dbReference type="ARBA" id="ARBA00022771"/>
    </source>
</evidence>
<evidence type="ECO:0000259" key="13">
    <source>
        <dbReference type="Pfam" id="PF04757"/>
    </source>
</evidence>
<evidence type="ECO:0000256" key="9">
    <source>
        <dbReference type="ARBA" id="ARBA00022927"/>
    </source>
</evidence>
<evidence type="ECO:0000256" key="4">
    <source>
        <dbReference type="ARBA" id="ARBA00022448"/>
    </source>
</evidence>
<dbReference type="CDD" id="cd16451">
    <property type="entry name" value="mRING_PEX12"/>
    <property type="match status" value="1"/>
</dbReference>
<feature type="domain" description="RING-type" evidence="14">
    <location>
        <begin position="296"/>
        <end position="334"/>
    </location>
</feature>
<comment type="subcellular location">
    <subcellularLocation>
        <location evidence="1">Peroxisome membrane</location>
        <topology evidence="1">Multi-pass membrane protein</topology>
    </subcellularLocation>
</comment>
<dbReference type="PANTHER" id="PTHR12888">
    <property type="entry name" value="PEROXISOME ASSEMBLY PROTEIN 12 PEROXIN-12"/>
    <property type="match status" value="1"/>
</dbReference>
<dbReference type="InterPro" id="IPR017375">
    <property type="entry name" value="PEX12"/>
</dbReference>
<dbReference type="InterPro" id="IPR006845">
    <property type="entry name" value="Pex_N"/>
</dbReference>
<evidence type="ECO:0000256" key="5">
    <source>
        <dbReference type="ARBA" id="ARBA00022692"/>
    </source>
</evidence>
<evidence type="ECO:0000259" key="14">
    <source>
        <dbReference type="Pfam" id="PF13923"/>
    </source>
</evidence>
<dbReference type="InterPro" id="IPR001841">
    <property type="entry name" value="Znf_RING"/>
</dbReference>
<keyword evidence="4" id="KW-0813">Transport</keyword>
<dbReference type="OrthoDB" id="107372at2759"/>
<evidence type="ECO:0000256" key="3">
    <source>
        <dbReference type="ARBA" id="ARBA00008704"/>
    </source>
</evidence>
<evidence type="ECO:0000256" key="6">
    <source>
        <dbReference type="ARBA" id="ARBA00022723"/>
    </source>
</evidence>
<keyword evidence="9" id="KW-0653">Protein transport</keyword>
<keyword evidence="11" id="KW-0472">Membrane</keyword>
<keyword evidence="7" id="KW-0863">Zinc-finger</keyword>
<evidence type="ECO:0000313" key="16">
    <source>
        <dbReference type="Proteomes" id="UP000708208"/>
    </source>
</evidence>
<evidence type="ECO:0000256" key="8">
    <source>
        <dbReference type="ARBA" id="ARBA00022833"/>
    </source>
</evidence>
<organism evidence="15 16">
    <name type="scientific">Allacma fusca</name>
    <dbReference type="NCBI Taxonomy" id="39272"/>
    <lineage>
        <taxon>Eukaryota</taxon>
        <taxon>Metazoa</taxon>
        <taxon>Ecdysozoa</taxon>
        <taxon>Arthropoda</taxon>
        <taxon>Hexapoda</taxon>
        <taxon>Collembola</taxon>
        <taxon>Symphypleona</taxon>
        <taxon>Sminthuridae</taxon>
        <taxon>Allacma</taxon>
    </lineage>
</organism>
<dbReference type="Pfam" id="PF13923">
    <property type="entry name" value="zf-C3HC4_2"/>
    <property type="match status" value="1"/>
</dbReference>
<sequence length="350" mass="39541">MFLSRTRDNGLIFTTSFIIAKDICLVTQCLSDTLCNIVILYTLYIHGHPLVQALELGIIGVLLGFGQVENFSSALRSAILHVVKFVSSRNPENFGILYRNFDELFLGLDAILQLQYLKTKRATLGEAFYGLERLQKWNDGRINILPSLVTSVLMTYASSKAKALYDRLQEDNSNIEWKTKYVKLYPIMKAAFGALKLIKYIKYSLGRSISHDFILDIIGLRVGYASMDQILPSTRKISLKWILLTIGESILWVVEIGSFFVQFLDAYTNKRGSLPSSLPTPEFYHLESASSLDKFKCPICSEKRKNPAALATSGLTFCYGCIAKYLQHYGRCPVTNIPSNSDNIIRLFYT</sequence>
<evidence type="ECO:0000256" key="10">
    <source>
        <dbReference type="ARBA" id="ARBA00022989"/>
    </source>
</evidence>
<reference evidence="15" key="1">
    <citation type="submission" date="2021-06" db="EMBL/GenBank/DDBJ databases">
        <authorList>
            <person name="Hodson N. C."/>
            <person name="Mongue J. A."/>
            <person name="Jaron S. K."/>
        </authorList>
    </citation>
    <scope>NUCLEOTIDE SEQUENCE</scope>
</reference>
<dbReference type="GO" id="GO:0004842">
    <property type="term" value="F:ubiquitin-protein transferase activity"/>
    <property type="evidence" value="ECO:0007669"/>
    <property type="project" value="TreeGrafter"/>
</dbReference>
<keyword evidence="5" id="KW-0812">Transmembrane</keyword>
<proteinExistence type="inferred from homology"/>
<dbReference type="GO" id="GO:1990429">
    <property type="term" value="C:peroxisomal importomer complex"/>
    <property type="evidence" value="ECO:0007669"/>
    <property type="project" value="TreeGrafter"/>
</dbReference>
<dbReference type="Proteomes" id="UP000708208">
    <property type="component" value="Unassembled WGS sequence"/>
</dbReference>
<comment type="pathway">
    <text evidence="2">Protein modification; protein ubiquitination.</text>
</comment>
<keyword evidence="16" id="KW-1185">Reference proteome</keyword>
<keyword evidence="8" id="KW-0862">Zinc</keyword>
<evidence type="ECO:0000256" key="11">
    <source>
        <dbReference type="ARBA" id="ARBA00023136"/>
    </source>
</evidence>
<evidence type="ECO:0000256" key="12">
    <source>
        <dbReference type="ARBA" id="ARBA00023140"/>
    </source>
</evidence>
<evidence type="ECO:0000313" key="15">
    <source>
        <dbReference type="EMBL" id="CAG7818077.1"/>
    </source>
</evidence>
<gene>
    <name evidence="15" type="ORF">AFUS01_LOCUS28606</name>
</gene>
<keyword evidence="6" id="KW-0479">Metal-binding</keyword>
<keyword evidence="12" id="KW-0576">Peroxisome</keyword>
<dbReference type="GO" id="GO:0016558">
    <property type="term" value="P:protein import into peroxisome matrix"/>
    <property type="evidence" value="ECO:0007669"/>
    <property type="project" value="InterPro"/>
</dbReference>
<dbReference type="GO" id="GO:0006513">
    <property type="term" value="P:protein monoubiquitination"/>
    <property type="evidence" value="ECO:0007669"/>
    <property type="project" value="TreeGrafter"/>
</dbReference>
<accession>A0A8J2KKA9</accession>
<evidence type="ECO:0000256" key="1">
    <source>
        <dbReference type="ARBA" id="ARBA00004585"/>
    </source>
</evidence>
<feature type="domain" description="Pex N-terminal" evidence="13">
    <location>
        <begin position="69"/>
        <end position="265"/>
    </location>
</feature>
<protein>
    <recommendedName>
        <fullName evidence="17">Peroxin-12</fullName>
    </recommendedName>
</protein>
<dbReference type="PANTHER" id="PTHR12888:SF0">
    <property type="entry name" value="PEROXISOME ASSEMBLY PROTEIN 12"/>
    <property type="match status" value="1"/>
</dbReference>
<name>A0A8J2KKA9_9HEXA</name>
<evidence type="ECO:0008006" key="17">
    <source>
        <dbReference type="Google" id="ProtNLM"/>
    </source>
</evidence>
<keyword evidence="10" id="KW-1133">Transmembrane helix</keyword>
<dbReference type="GO" id="GO:0008270">
    <property type="term" value="F:zinc ion binding"/>
    <property type="evidence" value="ECO:0007669"/>
    <property type="project" value="UniProtKB-KW"/>
</dbReference>
<comment type="similarity">
    <text evidence="3">Belongs to the pex2/pex10/pex12 family.</text>
</comment>
<dbReference type="GO" id="GO:0005778">
    <property type="term" value="C:peroxisomal membrane"/>
    <property type="evidence" value="ECO:0007669"/>
    <property type="project" value="UniProtKB-SubCell"/>
</dbReference>
<dbReference type="AlphaFoldDB" id="A0A8J2KKA9"/>
<dbReference type="EMBL" id="CAJVCH010410800">
    <property type="protein sequence ID" value="CAG7818077.1"/>
    <property type="molecule type" value="Genomic_DNA"/>
</dbReference>
<evidence type="ECO:0000256" key="2">
    <source>
        <dbReference type="ARBA" id="ARBA00004906"/>
    </source>
</evidence>